<dbReference type="RefSeq" id="WP_341839435.1">
    <property type="nucleotide sequence ID" value="NZ_CP149792.1"/>
</dbReference>
<protein>
    <submittedName>
        <fullName evidence="1">Uncharacterized protein</fullName>
    </submittedName>
</protein>
<proteinExistence type="predicted"/>
<name>A0ABZ2Z1W1_9BACT</name>
<gene>
    <name evidence="1" type="ORF">WJU22_17360</name>
</gene>
<dbReference type="Proteomes" id="UP001449657">
    <property type="component" value="Chromosome"/>
</dbReference>
<sequence length="220" mass="24806">MNDVINMNTGLDVAGLEEEDALALEGSFKAILKYGPEIVTDTSISSTILAKLIENRLFNSRATVRIVNSFRLQKEAFDYFILQVEIDHGFRDSKKNGNTNRDREYQIWGYGKSRIAFGDVLLRRLAFVDKLLNRFTSGRIKFDYSPAFNAKYYLISAGKDLILKHFEPPFVAAVAQSDELIMLVNGEDVIIGFPVIINDQNTVTLQKIMSSASFLAKSMM</sequence>
<dbReference type="EMBL" id="CP150096">
    <property type="protein sequence ID" value="WZN44666.1"/>
    <property type="molecule type" value="Genomic_DNA"/>
</dbReference>
<evidence type="ECO:0000313" key="2">
    <source>
        <dbReference type="Proteomes" id="UP001449657"/>
    </source>
</evidence>
<accession>A0ABZ2Z1W1</accession>
<keyword evidence="2" id="KW-1185">Reference proteome</keyword>
<organism evidence="1 2">
    <name type="scientific">Chitinophaga caseinilytica</name>
    <dbReference type="NCBI Taxonomy" id="2267521"/>
    <lineage>
        <taxon>Bacteria</taxon>
        <taxon>Pseudomonadati</taxon>
        <taxon>Bacteroidota</taxon>
        <taxon>Chitinophagia</taxon>
        <taxon>Chitinophagales</taxon>
        <taxon>Chitinophagaceae</taxon>
        <taxon>Chitinophaga</taxon>
    </lineage>
</organism>
<reference evidence="1 2" key="1">
    <citation type="submission" date="2024-03" db="EMBL/GenBank/DDBJ databases">
        <title>Chitinophaga caseinilytica sp. nov., a casein hydrolysing bacterium isolated from forest soil.</title>
        <authorList>
            <person name="Lee D.S."/>
            <person name="Han D.M."/>
            <person name="Baek J.H."/>
            <person name="Choi D.G."/>
            <person name="Jeon J.H."/>
            <person name="Jeon C.O."/>
        </authorList>
    </citation>
    <scope>NUCLEOTIDE SEQUENCE [LARGE SCALE GENOMIC DNA]</scope>
    <source>
        <strain evidence="1 2">KACC 19118</strain>
    </source>
</reference>
<evidence type="ECO:0000313" key="1">
    <source>
        <dbReference type="EMBL" id="WZN44666.1"/>
    </source>
</evidence>